<dbReference type="Proteomes" id="UP000193827">
    <property type="component" value="Unassembled WGS sequence"/>
</dbReference>
<organism evidence="2 3">
    <name type="scientific">Roseovarius litorisediminis</name>
    <dbReference type="NCBI Taxonomy" id="1312363"/>
    <lineage>
        <taxon>Bacteria</taxon>
        <taxon>Pseudomonadati</taxon>
        <taxon>Pseudomonadota</taxon>
        <taxon>Alphaproteobacteria</taxon>
        <taxon>Rhodobacterales</taxon>
        <taxon>Roseobacteraceae</taxon>
        <taxon>Roseovarius</taxon>
    </lineage>
</organism>
<name>A0A1Y5R7X5_9RHOB</name>
<dbReference type="PANTHER" id="PTHR44051">
    <property type="entry name" value="GLUTATHIONE S-TRANSFERASE-RELATED"/>
    <property type="match status" value="1"/>
</dbReference>
<dbReference type="Pfam" id="PF13409">
    <property type="entry name" value="GST_N_2"/>
    <property type="match status" value="1"/>
</dbReference>
<feature type="domain" description="GST N-terminal" evidence="1">
    <location>
        <begin position="1"/>
        <end position="81"/>
    </location>
</feature>
<dbReference type="AlphaFoldDB" id="A0A1Y5R7X5"/>
<evidence type="ECO:0000313" key="3">
    <source>
        <dbReference type="Proteomes" id="UP000193827"/>
    </source>
</evidence>
<accession>A0A1Y5R7X5</accession>
<dbReference type="InterPro" id="IPR004045">
    <property type="entry name" value="Glutathione_S-Trfase_N"/>
</dbReference>
<dbReference type="EMBL" id="FWFL01000001">
    <property type="protein sequence ID" value="SLN11170.1"/>
    <property type="molecule type" value="Genomic_DNA"/>
</dbReference>
<keyword evidence="3" id="KW-1185">Reference proteome</keyword>
<dbReference type="GO" id="GO:0004364">
    <property type="term" value="F:glutathione transferase activity"/>
    <property type="evidence" value="ECO:0007669"/>
    <property type="project" value="UniProtKB-EC"/>
</dbReference>
<reference evidence="2 3" key="1">
    <citation type="submission" date="2017-03" db="EMBL/GenBank/DDBJ databases">
        <authorList>
            <person name="Afonso C.L."/>
            <person name="Miller P.J."/>
            <person name="Scott M.A."/>
            <person name="Spackman E."/>
            <person name="Goraichik I."/>
            <person name="Dimitrov K.M."/>
            <person name="Suarez D.L."/>
            <person name="Swayne D.E."/>
        </authorList>
    </citation>
    <scope>NUCLEOTIDE SEQUENCE [LARGE SCALE GENOMIC DNA]</scope>
    <source>
        <strain evidence="2 3">CECT 8287</strain>
    </source>
</reference>
<protein>
    <submittedName>
        <fullName evidence="2">Glutathione S-transferase GST-6.0</fullName>
        <ecNumber evidence="2">2.5.1.18</ecNumber>
    </submittedName>
</protein>
<dbReference type="RefSeq" id="WP_176228525.1">
    <property type="nucleotide sequence ID" value="NZ_FWFL01000001.1"/>
</dbReference>
<dbReference type="PANTHER" id="PTHR44051:SF8">
    <property type="entry name" value="GLUTATHIONE S-TRANSFERASE GSTA"/>
    <property type="match status" value="1"/>
</dbReference>
<dbReference type="PROSITE" id="PS50404">
    <property type="entry name" value="GST_NTER"/>
    <property type="match status" value="1"/>
</dbReference>
<dbReference type="Gene3D" id="1.20.1050.10">
    <property type="match status" value="1"/>
</dbReference>
<evidence type="ECO:0000313" key="2">
    <source>
        <dbReference type="EMBL" id="SLN11170.1"/>
    </source>
</evidence>
<dbReference type="Gene3D" id="3.40.30.10">
    <property type="entry name" value="Glutaredoxin"/>
    <property type="match status" value="1"/>
</dbReference>
<dbReference type="CDD" id="cd03057">
    <property type="entry name" value="GST_N_Beta"/>
    <property type="match status" value="1"/>
</dbReference>
<proteinExistence type="predicted"/>
<dbReference type="SUPFAM" id="SSF52833">
    <property type="entry name" value="Thioredoxin-like"/>
    <property type="match status" value="1"/>
</dbReference>
<dbReference type="EC" id="2.5.1.18" evidence="2"/>
<dbReference type="SUPFAM" id="SSF47616">
    <property type="entry name" value="GST C-terminal domain-like"/>
    <property type="match status" value="1"/>
</dbReference>
<dbReference type="InterPro" id="IPR036249">
    <property type="entry name" value="Thioredoxin-like_sf"/>
</dbReference>
<dbReference type="InterPro" id="IPR036282">
    <property type="entry name" value="Glutathione-S-Trfase_C_sf"/>
</dbReference>
<keyword evidence="2" id="KW-0808">Transferase</keyword>
<sequence length="214" mass="23948">MYTLYWEYMAGSIVVQATLELLDADYRMRYVDMEASEHLSPDFLKLNPAGRIPALDLPNGTTIGETAAIVTILGESHPEEPVAPQPGEPDRAAFLYWLNVMSTAGYVTSSRVGHPERFARDDTAITQVKEQADRDFAGFFRLMNKTIAGDVFFLERGLTALDFYLTMLSEWISDREALLRGLPRLRDLCAAVRETPAYRTALVTHRIPSLDATG</sequence>
<evidence type="ECO:0000259" key="1">
    <source>
        <dbReference type="PROSITE" id="PS50404"/>
    </source>
</evidence>
<gene>
    <name evidence="2" type="primary">gstB_1</name>
    <name evidence="2" type="ORF">PEL8287_00231</name>
</gene>